<proteinExistence type="predicted"/>
<gene>
    <name evidence="2" type="ORF">BTN82_10155</name>
</gene>
<dbReference type="OrthoDB" id="9020150at2"/>
<protein>
    <recommendedName>
        <fullName evidence="1">DUF1843 domain-containing protein</fullName>
    </recommendedName>
</protein>
<sequence>MSSSSLHPITPYGVAIQQAISLGNLPQMKTLLKQRDPSQKESKDLSSAYEQLAQEVARLERR</sequence>
<comment type="caution">
    <text evidence="2">The sequence shown here is derived from an EMBL/GenBank/DDBJ whole genome shotgun (WGS) entry which is preliminary data.</text>
</comment>
<feature type="domain" description="DUF1843" evidence="1">
    <location>
        <begin position="10"/>
        <end position="61"/>
    </location>
</feature>
<reference evidence="2 3" key="1">
    <citation type="submission" date="2016-12" db="EMBL/GenBank/DDBJ databases">
        <authorList>
            <person name="Song W.-J."/>
            <person name="Kurnit D.M."/>
        </authorList>
    </citation>
    <scope>NUCLEOTIDE SEQUENCE [LARGE SCALE GENOMIC DNA]</scope>
    <source>
        <strain evidence="2 3">PCL1601</strain>
    </source>
</reference>
<name>A0A1Q8ERE7_9PSED</name>
<evidence type="ECO:0000259" key="1">
    <source>
        <dbReference type="Pfam" id="PF08898"/>
    </source>
</evidence>
<dbReference type="InterPro" id="IPR014994">
    <property type="entry name" value="DUF1843"/>
</dbReference>
<accession>A0A1Q8ERE7</accession>
<evidence type="ECO:0000313" key="3">
    <source>
        <dbReference type="Proteomes" id="UP000185578"/>
    </source>
</evidence>
<dbReference type="EMBL" id="MSCT01000009">
    <property type="protein sequence ID" value="OLF54372.1"/>
    <property type="molecule type" value="Genomic_DNA"/>
</dbReference>
<organism evidence="2 3">
    <name type="scientific">Pseudomonas chlororaphis</name>
    <dbReference type="NCBI Taxonomy" id="587753"/>
    <lineage>
        <taxon>Bacteria</taxon>
        <taxon>Pseudomonadati</taxon>
        <taxon>Pseudomonadota</taxon>
        <taxon>Gammaproteobacteria</taxon>
        <taxon>Pseudomonadales</taxon>
        <taxon>Pseudomonadaceae</taxon>
        <taxon>Pseudomonas</taxon>
    </lineage>
</organism>
<dbReference type="Proteomes" id="UP000185578">
    <property type="component" value="Unassembled WGS sequence"/>
</dbReference>
<dbReference type="AlphaFoldDB" id="A0A1Q8ERE7"/>
<dbReference type="Pfam" id="PF08898">
    <property type="entry name" value="DUF1843"/>
    <property type="match status" value="1"/>
</dbReference>
<evidence type="ECO:0000313" key="2">
    <source>
        <dbReference type="EMBL" id="OLF54372.1"/>
    </source>
</evidence>
<dbReference type="RefSeq" id="WP_075118995.1">
    <property type="nucleotide sequence ID" value="NZ_MSCT01000009.1"/>
</dbReference>